<dbReference type="KEGG" id="mpsy:CEK71_05970"/>
<keyword evidence="4" id="KW-0902">Two-component regulatory system</keyword>
<dbReference type="GO" id="GO:0005829">
    <property type="term" value="C:cytosol"/>
    <property type="evidence" value="ECO:0007669"/>
    <property type="project" value="TreeGrafter"/>
</dbReference>
<dbReference type="GO" id="GO:0000976">
    <property type="term" value="F:transcription cis-regulatory region binding"/>
    <property type="evidence" value="ECO:0007669"/>
    <property type="project" value="TreeGrafter"/>
</dbReference>
<evidence type="ECO:0000256" key="7">
    <source>
        <dbReference type="ARBA" id="ARBA00023163"/>
    </source>
</evidence>
<evidence type="ECO:0000256" key="6">
    <source>
        <dbReference type="ARBA" id="ARBA00023125"/>
    </source>
</evidence>
<dbReference type="RefSeq" id="WP_088618528.1">
    <property type="nucleotide sequence ID" value="NZ_CP022129.1"/>
</dbReference>
<evidence type="ECO:0000256" key="4">
    <source>
        <dbReference type="ARBA" id="ARBA00023012"/>
    </source>
</evidence>
<evidence type="ECO:0000313" key="13">
    <source>
        <dbReference type="EMBL" id="POZ53884.1"/>
    </source>
</evidence>
<dbReference type="Gene3D" id="6.10.250.690">
    <property type="match status" value="1"/>
</dbReference>
<dbReference type="InterPro" id="IPR016032">
    <property type="entry name" value="Sig_transdc_resp-reg_C-effctor"/>
</dbReference>
<dbReference type="PANTHER" id="PTHR48111:SF4">
    <property type="entry name" value="DNA-BINDING DUAL TRANSCRIPTIONAL REGULATOR OMPR"/>
    <property type="match status" value="1"/>
</dbReference>
<reference evidence="13 15" key="2">
    <citation type="submission" date="2017-11" db="EMBL/GenBank/DDBJ databases">
        <title>Draft Genome Sequence of Methylobacter psychrotolerans Sph1T, an Obligate Methanotroph from Low-Temperature Environments.</title>
        <authorList>
            <person name="Oshkin I.Y."/>
            <person name="Miroshnikov K."/>
            <person name="Belova S.E."/>
            <person name="Korzhenkov A."/>
            <person name="Toshchakov S.V."/>
            <person name="Dedysh S.N."/>
        </authorList>
    </citation>
    <scope>NUCLEOTIDE SEQUENCE [LARGE SCALE GENOMIC DNA]</scope>
    <source>
        <strain evidence="13 15">Sph1</strain>
    </source>
</reference>
<organism evidence="12 14">
    <name type="scientific">Methylovulum psychrotolerans</name>
    <dbReference type="NCBI Taxonomy" id="1704499"/>
    <lineage>
        <taxon>Bacteria</taxon>
        <taxon>Pseudomonadati</taxon>
        <taxon>Pseudomonadota</taxon>
        <taxon>Gammaproteobacteria</taxon>
        <taxon>Methylococcales</taxon>
        <taxon>Methylococcaceae</taxon>
        <taxon>Methylovulum</taxon>
    </lineage>
</organism>
<proteinExistence type="predicted"/>
<dbReference type="InterPro" id="IPR039420">
    <property type="entry name" value="WalR-like"/>
</dbReference>
<feature type="domain" description="Response regulatory" evidence="10">
    <location>
        <begin position="4"/>
        <end position="118"/>
    </location>
</feature>
<evidence type="ECO:0000256" key="1">
    <source>
        <dbReference type="ARBA" id="ARBA00004496"/>
    </source>
</evidence>
<feature type="DNA-binding region" description="OmpR/PhoB-type" evidence="9">
    <location>
        <begin position="133"/>
        <end position="232"/>
    </location>
</feature>
<dbReference type="CDD" id="cd00383">
    <property type="entry name" value="trans_reg_C"/>
    <property type="match status" value="1"/>
</dbReference>
<evidence type="ECO:0000259" key="10">
    <source>
        <dbReference type="PROSITE" id="PS50110"/>
    </source>
</evidence>
<evidence type="ECO:0000256" key="3">
    <source>
        <dbReference type="ARBA" id="ARBA00022553"/>
    </source>
</evidence>
<dbReference type="PROSITE" id="PS50110">
    <property type="entry name" value="RESPONSE_REGULATORY"/>
    <property type="match status" value="1"/>
</dbReference>
<keyword evidence="7" id="KW-0804">Transcription</keyword>
<dbReference type="InterPro" id="IPR001867">
    <property type="entry name" value="OmpR/PhoB-type_DNA-bd"/>
</dbReference>
<dbReference type="EMBL" id="PGFZ01000001">
    <property type="protein sequence ID" value="POZ53884.1"/>
    <property type="molecule type" value="Genomic_DNA"/>
</dbReference>
<dbReference type="FunFam" id="3.40.50.2300:FF:000001">
    <property type="entry name" value="DNA-binding response regulator PhoB"/>
    <property type="match status" value="1"/>
</dbReference>
<dbReference type="Gene3D" id="1.10.10.10">
    <property type="entry name" value="Winged helix-like DNA-binding domain superfamily/Winged helix DNA-binding domain"/>
    <property type="match status" value="1"/>
</dbReference>
<keyword evidence="2" id="KW-0963">Cytoplasm</keyword>
<name>A0A1Z4BWL4_9GAMM</name>
<dbReference type="GO" id="GO:0000156">
    <property type="term" value="F:phosphorelay response regulator activity"/>
    <property type="evidence" value="ECO:0007669"/>
    <property type="project" value="TreeGrafter"/>
</dbReference>
<dbReference type="InterPro" id="IPR011006">
    <property type="entry name" value="CheY-like_superfamily"/>
</dbReference>
<keyword evidence="5" id="KW-0805">Transcription regulation</keyword>
<dbReference type="SMART" id="SM00448">
    <property type="entry name" value="REC"/>
    <property type="match status" value="1"/>
</dbReference>
<dbReference type="GO" id="GO:0032993">
    <property type="term" value="C:protein-DNA complex"/>
    <property type="evidence" value="ECO:0007669"/>
    <property type="project" value="TreeGrafter"/>
</dbReference>
<feature type="modified residue" description="4-aspartylphosphate" evidence="8">
    <location>
        <position position="53"/>
    </location>
</feature>
<dbReference type="SMART" id="SM00862">
    <property type="entry name" value="Trans_reg_C"/>
    <property type="match status" value="1"/>
</dbReference>
<evidence type="ECO:0000256" key="5">
    <source>
        <dbReference type="ARBA" id="ARBA00023015"/>
    </source>
</evidence>
<evidence type="ECO:0000313" key="15">
    <source>
        <dbReference type="Proteomes" id="UP000237423"/>
    </source>
</evidence>
<keyword evidence="3 8" id="KW-0597">Phosphoprotein</keyword>
<evidence type="ECO:0000313" key="14">
    <source>
        <dbReference type="Proteomes" id="UP000197019"/>
    </source>
</evidence>
<dbReference type="InterPro" id="IPR001789">
    <property type="entry name" value="Sig_transdc_resp-reg_receiver"/>
</dbReference>
<feature type="domain" description="OmpR/PhoB-type" evidence="11">
    <location>
        <begin position="133"/>
        <end position="232"/>
    </location>
</feature>
<dbReference type="FunFam" id="1.10.10.10:FF:000099">
    <property type="entry name" value="Two-component system response regulator TorR"/>
    <property type="match status" value="1"/>
</dbReference>
<evidence type="ECO:0000256" key="9">
    <source>
        <dbReference type="PROSITE-ProRule" id="PRU01091"/>
    </source>
</evidence>
<sequence>MSDRILIVDDDLEIRTLLTRYLSEQGLTVRAVENGVAMRRLMERETFDVLILDIMLPGEDGLSLCAKLRAEGFYLPTLMLTAKGQDIDRIIGIEVGADDYLPKPFNPRELYARIKSLLRRQAYAKIPGTPERGEQIPIGHFILDCQQRALKNADETINLTTGEFALLNALVSHPLKAQSRDRLLELSRNRDNEVSDRSIDVQIRRLRKILEDNPADPKFIQTVWGFGYVFVPTGEKR</sequence>
<dbReference type="Pfam" id="PF00486">
    <property type="entry name" value="Trans_reg_C"/>
    <property type="match status" value="1"/>
</dbReference>
<keyword evidence="14" id="KW-1185">Reference proteome</keyword>
<dbReference type="Proteomes" id="UP000237423">
    <property type="component" value="Unassembled WGS sequence"/>
</dbReference>
<keyword evidence="6 9" id="KW-0238">DNA-binding</keyword>
<dbReference type="AlphaFoldDB" id="A0A1Z4BWL4"/>
<dbReference type="SUPFAM" id="SSF52172">
    <property type="entry name" value="CheY-like"/>
    <property type="match status" value="1"/>
</dbReference>
<comment type="subcellular location">
    <subcellularLocation>
        <location evidence="1">Cytoplasm</location>
    </subcellularLocation>
</comment>
<dbReference type="OrthoDB" id="9802426at2"/>
<dbReference type="InterPro" id="IPR036388">
    <property type="entry name" value="WH-like_DNA-bd_sf"/>
</dbReference>
<protein>
    <submittedName>
        <fullName evidence="12">Two-component system response regulator OmpR</fullName>
    </submittedName>
</protein>
<dbReference type="EMBL" id="CP022129">
    <property type="protein sequence ID" value="ASF45652.1"/>
    <property type="molecule type" value="Genomic_DNA"/>
</dbReference>
<dbReference type="Pfam" id="PF00072">
    <property type="entry name" value="Response_reg"/>
    <property type="match status" value="1"/>
</dbReference>
<accession>A0A1Z4BWL4</accession>
<dbReference type="PANTHER" id="PTHR48111">
    <property type="entry name" value="REGULATOR OF RPOS"/>
    <property type="match status" value="1"/>
</dbReference>
<evidence type="ECO:0000256" key="8">
    <source>
        <dbReference type="PROSITE-ProRule" id="PRU00169"/>
    </source>
</evidence>
<evidence type="ECO:0000313" key="12">
    <source>
        <dbReference type="EMBL" id="ASF45652.1"/>
    </source>
</evidence>
<reference evidence="12 14" key="1">
    <citation type="submission" date="2017-06" db="EMBL/GenBank/DDBJ databases">
        <title>Genome Sequencing of the methanotroph Methylovulum psychrotolerants str. HV10-M2 isolated from a high-altitude environment.</title>
        <authorList>
            <person name="Mateos-Rivera A."/>
        </authorList>
    </citation>
    <scope>NUCLEOTIDE SEQUENCE [LARGE SCALE GENOMIC DNA]</scope>
    <source>
        <strain evidence="12 14">HV10_M2</strain>
    </source>
</reference>
<dbReference type="SUPFAM" id="SSF46894">
    <property type="entry name" value="C-terminal effector domain of the bipartite response regulators"/>
    <property type="match status" value="1"/>
</dbReference>
<dbReference type="Gene3D" id="3.40.50.2300">
    <property type="match status" value="1"/>
</dbReference>
<gene>
    <name evidence="13" type="ORF">AADEFJLK_00926</name>
    <name evidence="12" type="ORF">CEK71_05970</name>
</gene>
<evidence type="ECO:0000259" key="11">
    <source>
        <dbReference type="PROSITE" id="PS51755"/>
    </source>
</evidence>
<dbReference type="PROSITE" id="PS51755">
    <property type="entry name" value="OMPR_PHOB"/>
    <property type="match status" value="1"/>
</dbReference>
<dbReference type="Proteomes" id="UP000197019">
    <property type="component" value="Chromosome"/>
</dbReference>
<evidence type="ECO:0000256" key="2">
    <source>
        <dbReference type="ARBA" id="ARBA00022490"/>
    </source>
</evidence>
<dbReference type="GO" id="GO:0006355">
    <property type="term" value="P:regulation of DNA-templated transcription"/>
    <property type="evidence" value="ECO:0007669"/>
    <property type="project" value="InterPro"/>
</dbReference>